<dbReference type="Pfam" id="PF12874">
    <property type="entry name" value="zf-met"/>
    <property type="match status" value="3"/>
</dbReference>
<dbReference type="GO" id="GO:0003676">
    <property type="term" value="F:nucleic acid binding"/>
    <property type="evidence" value="ECO:0007669"/>
    <property type="project" value="InterPro"/>
</dbReference>
<dbReference type="GeneID" id="20229979"/>
<dbReference type="RefSeq" id="XP_009058179.1">
    <property type="nucleotide sequence ID" value="XM_009059931.1"/>
</dbReference>
<dbReference type="OMA" id="RVAHYEX"/>
<evidence type="ECO:0000313" key="2">
    <source>
        <dbReference type="EMBL" id="ESO91491.1"/>
    </source>
</evidence>
<dbReference type="InterPro" id="IPR003604">
    <property type="entry name" value="Matrin/U1-like-C_Znf_C2H2"/>
</dbReference>
<keyword evidence="3" id="KW-1185">Reference proteome</keyword>
<proteinExistence type="predicted"/>
<dbReference type="KEGG" id="lgi:LOTGIDRAFT_105450"/>
<dbReference type="SMART" id="SM00355">
    <property type="entry name" value="ZnF_C2H2"/>
    <property type="match status" value="3"/>
</dbReference>
<dbReference type="PANTHER" id="PTHR46786:SF1">
    <property type="entry name" value="ZINC FINGER MATRIN-TYPE PROTEIN 3"/>
    <property type="match status" value="1"/>
</dbReference>
<protein>
    <recommendedName>
        <fullName evidence="1">C2H2-type domain-containing protein</fullName>
    </recommendedName>
</protein>
<dbReference type="GO" id="GO:0008270">
    <property type="term" value="F:zinc ion binding"/>
    <property type="evidence" value="ECO:0007669"/>
    <property type="project" value="InterPro"/>
</dbReference>
<feature type="non-terminal residue" evidence="2">
    <location>
        <position position="137"/>
    </location>
</feature>
<dbReference type="OrthoDB" id="1925236at2759"/>
<dbReference type="SUPFAM" id="SSF57667">
    <property type="entry name" value="beta-beta-alpha zinc fingers"/>
    <property type="match status" value="3"/>
</dbReference>
<dbReference type="SMART" id="SM00451">
    <property type="entry name" value="ZnF_U1"/>
    <property type="match status" value="3"/>
</dbReference>
<name>V4ADU3_LOTGI</name>
<dbReference type="CTD" id="20229979"/>
<dbReference type="InterPro" id="IPR036236">
    <property type="entry name" value="Znf_C2H2_sf"/>
</dbReference>
<organism evidence="2 3">
    <name type="scientific">Lottia gigantea</name>
    <name type="common">Giant owl limpet</name>
    <dbReference type="NCBI Taxonomy" id="225164"/>
    <lineage>
        <taxon>Eukaryota</taxon>
        <taxon>Metazoa</taxon>
        <taxon>Spiralia</taxon>
        <taxon>Lophotrochozoa</taxon>
        <taxon>Mollusca</taxon>
        <taxon>Gastropoda</taxon>
        <taxon>Patellogastropoda</taxon>
        <taxon>Lottioidea</taxon>
        <taxon>Lottiidae</taxon>
        <taxon>Lottia</taxon>
    </lineage>
</organism>
<reference evidence="2 3" key="1">
    <citation type="journal article" date="2013" name="Nature">
        <title>Insights into bilaterian evolution from three spiralian genomes.</title>
        <authorList>
            <person name="Simakov O."/>
            <person name="Marletaz F."/>
            <person name="Cho S.J."/>
            <person name="Edsinger-Gonzales E."/>
            <person name="Havlak P."/>
            <person name="Hellsten U."/>
            <person name="Kuo D.H."/>
            <person name="Larsson T."/>
            <person name="Lv J."/>
            <person name="Arendt D."/>
            <person name="Savage R."/>
            <person name="Osoegawa K."/>
            <person name="de Jong P."/>
            <person name="Grimwood J."/>
            <person name="Chapman J.A."/>
            <person name="Shapiro H."/>
            <person name="Aerts A."/>
            <person name="Otillar R.P."/>
            <person name="Terry A.Y."/>
            <person name="Boore J.L."/>
            <person name="Grigoriev I.V."/>
            <person name="Lindberg D.R."/>
            <person name="Seaver E.C."/>
            <person name="Weisblat D.A."/>
            <person name="Putnam N.H."/>
            <person name="Rokhsar D.S."/>
        </authorList>
    </citation>
    <scope>NUCLEOTIDE SEQUENCE [LARGE SCALE GENOMIC DNA]</scope>
</reference>
<evidence type="ECO:0000259" key="1">
    <source>
        <dbReference type="PROSITE" id="PS00028"/>
    </source>
</evidence>
<dbReference type="Gene3D" id="3.30.160.60">
    <property type="entry name" value="Classic Zinc Finger"/>
    <property type="match status" value="3"/>
</dbReference>
<dbReference type="EMBL" id="KB202283">
    <property type="protein sequence ID" value="ESO91491.1"/>
    <property type="molecule type" value="Genomic_DNA"/>
</dbReference>
<sequence length="137" mass="15463">MLNTKCNLCNVALTSNSMAVQHYRGKNHQKKLKSFQNESNPQLNVSSTSLALVFDAQHQDSNKYCAACLLSFQTPSQASTHYISQAHTAKMKQTSLQKRFVYNSNKIKCKAVFRCELCNVTVNYQTELDAHFNGAKH</sequence>
<gene>
    <name evidence="2" type="ORF">LOTGIDRAFT_105450</name>
</gene>
<dbReference type="AlphaFoldDB" id="V4ADU3"/>
<dbReference type="InterPro" id="IPR013087">
    <property type="entry name" value="Znf_C2H2_type"/>
</dbReference>
<dbReference type="InterPro" id="IPR052644">
    <property type="entry name" value="ZMAT3"/>
</dbReference>
<dbReference type="STRING" id="225164.V4ADU3"/>
<dbReference type="HOGENOM" id="CLU_056875_2_0_1"/>
<feature type="domain" description="C2H2-type" evidence="1">
    <location>
        <begin position="6"/>
        <end position="28"/>
    </location>
</feature>
<feature type="domain" description="C2H2-type" evidence="1">
    <location>
        <begin position="65"/>
        <end position="87"/>
    </location>
</feature>
<dbReference type="PROSITE" id="PS00028">
    <property type="entry name" value="ZINC_FINGER_C2H2_1"/>
    <property type="match status" value="3"/>
</dbReference>
<accession>V4ADU3</accession>
<feature type="domain" description="C2H2-type" evidence="1">
    <location>
        <begin position="115"/>
        <end position="137"/>
    </location>
</feature>
<evidence type="ECO:0000313" key="3">
    <source>
        <dbReference type="Proteomes" id="UP000030746"/>
    </source>
</evidence>
<dbReference type="Proteomes" id="UP000030746">
    <property type="component" value="Unassembled WGS sequence"/>
</dbReference>
<dbReference type="PANTHER" id="PTHR46786">
    <property type="entry name" value="ZINC FINGER MATRIN-TYPE PROTEIN 3"/>
    <property type="match status" value="1"/>
</dbReference>